<keyword evidence="5 9" id="KW-1133">Transmembrane helix</keyword>
<feature type="transmembrane region" description="Helical" evidence="9">
    <location>
        <begin position="345"/>
        <end position="363"/>
    </location>
</feature>
<dbReference type="GO" id="GO:0071555">
    <property type="term" value="P:cell wall organization"/>
    <property type="evidence" value="ECO:0007669"/>
    <property type="project" value="UniProtKB-KW"/>
</dbReference>
<dbReference type="PANTHER" id="PTHR32044:SF80">
    <property type="entry name" value="XYLOGLUCAN GLYCOSYLTRANSFERASE 2-RELATED"/>
    <property type="match status" value="1"/>
</dbReference>
<proteinExistence type="predicted"/>
<gene>
    <name evidence="10" type="ORF">A2Y62_00610</name>
</gene>
<feature type="transmembrane region" description="Helical" evidence="9">
    <location>
        <begin position="315"/>
        <end position="333"/>
    </location>
</feature>
<evidence type="ECO:0000313" key="11">
    <source>
        <dbReference type="Proteomes" id="UP000178943"/>
    </source>
</evidence>
<dbReference type="Gene3D" id="3.90.550.10">
    <property type="entry name" value="Spore Coat Polysaccharide Biosynthesis Protein SpsA, Chain A"/>
    <property type="match status" value="1"/>
</dbReference>
<evidence type="ECO:0000313" key="10">
    <source>
        <dbReference type="EMBL" id="OGF64963.1"/>
    </source>
</evidence>
<reference evidence="10 11" key="1">
    <citation type="journal article" date="2016" name="Nat. Commun.">
        <title>Thousands of microbial genomes shed light on interconnected biogeochemical processes in an aquifer system.</title>
        <authorList>
            <person name="Anantharaman K."/>
            <person name="Brown C.T."/>
            <person name="Hug L.A."/>
            <person name="Sharon I."/>
            <person name="Castelle C.J."/>
            <person name="Probst A.J."/>
            <person name="Thomas B.C."/>
            <person name="Singh A."/>
            <person name="Wilkins M.J."/>
            <person name="Karaoz U."/>
            <person name="Brodie E.L."/>
            <person name="Williams K.H."/>
            <person name="Hubbard S.S."/>
            <person name="Banfield J.F."/>
        </authorList>
    </citation>
    <scope>NUCLEOTIDE SEQUENCE [LARGE SCALE GENOMIC DNA]</scope>
</reference>
<evidence type="ECO:0000256" key="3">
    <source>
        <dbReference type="ARBA" id="ARBA00022679"/>
    </source>
</evidence>
<comment type="subcellular location">
    <subcellularLocation>
        <location evidence="1">Golgi apparatus membrane</location>
        <topology evidence="1">Multi-pass membrane protein</topology>
    </subcellularLocation>
</comment>
<dbReference type="SUPFAM" id="SSF53448">
    <property type="entry name" value="Nucleotide-diphospho-sugar transferases"/>
    <property type="match status" value="1"/>
</dbReference>
<evidence type="ECO:0000256" key="1">
    <source>
        <dbReference type="ARBA" id="ARBA00004653"/>
    </source>
</evidence>
<sequence length="497" mass="58346">MLVATFVIISYFVLLSILTVYAFHRYIMVYLFQKHRNDEKKQVKEFTELPTVTIQLPVYNELYVIERLIKSICQIEYPREKLHIQILDDSTDETIYLAERITKEARQEGYDIEYLHRRNREGFKAGALQAGMETAKGEFIAIFDADFIPPNDFLIKTIHSFTDPQVAVVQSRWGHINSDYSLLTEIQALMLDGHFVVEHIARNRSGRFLNFNGTGGMWRKQAIIDSGGWQSNTLTEDLDLSYRAQMRGWKFVYLPDIVSDAELPVDMDAFKRQQYRWTKGAIQTGRKLLFTLLKSKLPWWIKVEGFFHLTNNVSYFLMLLLSILMFPSMIFRFNLGWYDMMYFDLPIFCLATFSIGAFYIFSAKEIYPDWKKKIKYIPCLMALGYGLCVSNGKAVAEAMTNVPSEFVRTPKYMIEKENKKLMPKGYRSKKGFTAWWEILFGMYYAYAIYFCIDYDLIAAVPFLALFAFGFWYVGLYTLWQNRDQWLNVRVKTAFQNT</sequence>
<evidence type="ECO:0000256" key="5">
    <source>
        <dbReference type="ARBA" id="ARBA00022989"/>
    </source>
</evidence>
<dbReference type="PANTHER" id="PTHR32044">
    <property type="entry name" value="GLUCOMANNAN 4-BETA-MANNOSYLTRANSFERASE 9"/>
    <property type="match status" value="1"/>
</dbReference>
<organism evidence="10 11">
    <name type="scientific">Candidatus Fischerbacteria bacterium RBG_13_37_8</name>
    <dbReference type="NCBI Taxonomy" id="1817863"/>
    <lineage>
        <taxon>Bacteria</taxon>
        <taxon>Candidatus Fischeribacteriota</taxon>
    </lineage>
</organism>
<dbReference type="CDD" id="cd06437">
    <property type="entry name" value="CESA_CaSu_A2"/>
    <property type="match status" value="1"/>
</dbReference>
<evidence type="ECO:0000256" key="4">
    <source>
        <dbReference type="ARBA" id="ARBA00022692"/>
    </source>
</evidence>
<keyword evidence="3 10" id="KW-0808">Transferase</keyword>
<keyword evidence="8" id="KW-0961">Cell wall biogenesis/degradation</keyword>
<dbReference type="EMBL" id="MFGW01000124">
    <property type="protein sequence ID" value="OGF64963.1"/>
    <property type="molecule type" value="Genomic_DNA"/>
</dbReference>
<keyword evidence="4 9" id="KW-0812">Transmembrane</keyword>
<protein>
    <submittedName>
        <fullName evidence="10">Glycosyl transferase family 2</fullName>
    </submittedName>
</protein>
<evidence type="ECO:0000256" key="6">
    <source>
        <dbReference type="ARBA" id="ARBA00023034"/>
    </source>
</evidence>
<dbReference type="STRING" id="1817863.A2Y62_00610"/>
<dbReference type="AlphaFoldDB" id="A0A1F5VNH6"/>
<dbReference type="GO" id="GO:0016757">
    <property type="term" value="F:glycosyltransferase activity"/>
    <property type="evidence" value="ECO:0007669"/>
    <property type="project" value="UniProtKB-KW"/>
</dbReference>
<evidence type="ECO:0000256" key="7">
    <source>
        <dbReference type="ARBA" id="ARBA00023136"/>
    </source>
</evidence>
<evidence type="ECO:0000256" key="9">
    <source>
        <dbReference type="SAM" id="Phobius"/>
    </source>
</evidence>
<dbReference type="InterPro" id="IPR029044">
    <property type="entry name" value="Nucleotide-diphossugar_trans"/>
</dbReference>
<feature type="transmembrane region" description="Helical" evidence="9">
    <location>
        <begin position="432"/>
        <end position="450"/>
    </location>
</feature>
<dbReference type="FunFam" id="3.90.550.10:FF:000057">
    <property type="entry name" value="Glycosyltransferase-like protein, family 2"/>
    <property type="match status" value="1"/>
</dbReference>
<evidence type="ECO:0000256" key="2">
    <source>
        <dbReference type="ARBA" id="ARBA00022676"/>
    </source>
</evidence>
<accession>A0A1F5VNH6</accession>
<keyword evidence="6" id="KW-0333">Golgi apparatus</keyword>
<keyword evidence="7 9" id="KW-0472">Membrane</keyword>
<keyword evidence="2" id="KW-0328">Glycosyltransferase</keyword>
<dbReference type="Pfam" id="PF13641">
    <property type="entry name" value="Glyco_tranf_2_3"/>
    <property type="match status" value="1"/>
</dbReference>
<name>A0A1F5VNH6_9BACT</name>
<comment type="caution">
    <text evidence="10">The sequence shown here is derived from an EMBL/GenBank/DDBJ whole genome shotgun (WGS) entry which is preliminary data.</text>
</comment>
<evidence type="ECO:0000256" key="8">
    <source>
        <dbReference type="ARBA" id="ARBA00023316"/>
    </source>
</evidence>
<dbReference type="Proteomes" id="UP000178943">
    <property type="component" value="Unassembled WGS sequence"/>
</dbReference>
<feature type="transmembrane region" description="Helical" evidence="9">
    <location>
        <begin position="6"/>
        <end position="32"/>
    </location>
</feature>
<feature type="transmembrane region" description="Helical" evidence="9">
    <location>
        <begin position="456"/>
        <end position="479"/>
    </location>
</feature>